<dbReference type="Gene3D" id="3.30.465.10">
    <property type="match status" value="1"/>
</dbReference>
<sequence length="120" mass="12466">MAGISNDALKAAKARLDGHMDALRKATPGGGAYFNEGDGQERGWQEVFFGGSYRRLVGVKKEWDPRGVFWAATTPGSEGWGVEGVEEGGGSDAGWEVVSGLMGWVLAEAAKACETGAASG</sequence>
<dbReference type="InterPro" id="IPR016169">
    <property type="entry name" value="FAD-bd_PCMH_sub2"/>
</dbReference>
<dbReference type="Pfam" id="PF08031">
    <property type="entry name" value="BBE"/>
    <property type="match status" value="1"/>
</dbReference>
<dbReference type="AlphaFoldDB" id="A0AAV9GAC0"/>
<evidence type="ECO:0000313" key="3">
    <source>
        <dbReference type="Proteomes" id="UP001321760"/>
    </source>
</evidence>
<evidence type="ECO:0000313" key="2">
    <source>
        <dbReference type="EMBL" id="KAK4445421.1"/>
    </source>
</evidence>
<organism evidence="2 3">
    <name type="scientific">Podospora aff. communis PSN243</name>
    <dbReference type="NCBI Taxonomy" id="3040156"/>
    <lineage>
        <taxon>Eukaryota</taxon>
        <taxon>Fungi</taxon>
        <taxon>Dikarya</taxon>
        <taxon>Ascomycota</taxon>
        <taxon>Pezizomycotina</taxon>
        <taxon>Sordariomycetes</taxon>
        <taxon>Sordariomycetidae</taxon>
        <taxon>Sordariales</taxon>
        <taxon>Podosporaceae</taxon>
        <taxon>Podospora</taxon>
    </lineage>
</organism>
<comment type="caution">
    <text evidence="2">The sequence shown here is derived from an EMBL/GenBank/DDBJ whole genome shotgun (WGS) entry which is preliminary data.</text>
</comment>
<keyword evidence="3" id="KW-1185">Reference proteome</keyword>
<accession>A0AAV9GAC0</accession>
<dbReference type="Proteomes" id="UP001321760">
    <property type="component" value="Unassembled WGS sequence"/>
</dbReference>
<feature type="domain" description="Berberine/berberine-like" evidence="1">
    <location>
        <begin position="32"/>
        <end position="72"/>
    </location>
</feature>
<protein>
    <recommendedName>
        <fullName evidence="1">Berberine/berberine-like domain-containing protein</fullName>
    </recommendedName>
</protein>
<dbReference type="InterPro" id="IPR012951">
    <property type="entry name" value="BBE"/>
</dbReference>
<dbReference type="Gene3D" id="3.40.462.20">
    <property type="match status" value="1"/>
</dbReference>
<dbReference type="GO" id="GO:0050660">
    <property type="term" value="F:flavin adenine dinucleotide binding"/>
    <property type="evidence" value="ECO:0007669"/>
    <property type="project" value="InterPro"/>
</dbReference>
<reference evidence="2" key="2">
    <citation type="submission" date="2023-05" db="EMBL/GenBank/DDBJ databases">
        <authorList>
            <consortium name="Lawrence Berkeley National Laboratory"/>
            <person name="Steindorff A."/>
            <person name="Hensen N."/>
            <person name="Bonometti L."/>
            <person name="Westerberg I."/>
            <person name="Brannstrom I.O."/>
            <person name="Guillou S."/>
            <person name="Cros-Aarteil S."/>
            <person name="Calhoun S."/>
            <person name="Haridas S."/>
            <person name="Kuo A."/>
            <person name="Mondo S."/>
            <person name="Pangilinan J."/>
            <person name="Riley R."/>
            <person name="Labutti K."/>
            <person name="Andreopoulos B."/>
            <person name="Lipzen A."/>
            <person name="Chen C."/>
            <person name="Yanf M."/>
            <person name="Daum C."/>
            <person name="Ng V."/>
            <person name="Clum A."/>
            <person name="Ohm R."/>
            <person name="Martin F."/>
            <person name="Silar P."/>
            <person name="Natvig D."/>
            <person name="Lalanne C."/>
            <person name="Gautier V."/>
            <person name="Ament-Velasquez S.L."/>
            <person name="Kruys A."/>
            <person name="Hutchinson M.I."/>
            <person name="Powell A.J."/>
            <person name="Barry K."/>
            <person name="Miller A.N."/>
            <person name="Grigoriev I.V."/>
            <person name="Debuchy R."/>
            <person name="Gladieux P."/>
            <person name="Thoren M.H."/>
            <person name="Johannesson H."/>
        </authorList>
    </citation>
    <scope>NUCLEOTIDE SEQUENCE</scope>
    <source>
        <strain evidence="2">PSN243</strain>
    </source>
</reference>
<gene>
    <name evidence="2" type="ORF">QBC34DRAFT_472276</name>
</gene>
<name>A0AAV9GAC0_9PEZI</name>
<dbReference type="GO" id="GO:0016491">
    <property type="term" value="F:oxidoreductase activity"/>
    <property type="evidence" value="ECO:0007669"/>
    <property type="project" value="InterPro"/>
</dbReference>
<reference evidence="2" key="1">
    <citation type="journal article" date="2023" name="Mol. Phylogenet. Evol.">
        <title>Genome-scale phylogeny and comparative genomics of the fungal order Sordariales.</title>
        <authorList>
            <person name="Hensen N."/>
            <person name="Bonometti L."/>
            <person name="Westerberg I."/>
            <person name="Brannstrom I.O."/>
            <person name="Guillou S."/>
            <person name="Cros-Aarteil S."/>
            <person name="Calhoun S."/>
            <person name="Haridas S."/>
            <person name="Kuo A."/>
            <person name="Mondo S."/>
            <person name="Pangilinan J."/>
            <person name="Riley R."/>
            <person name="LaButti K."/>
            <person name="Andreopoulos B."/>
            <person name="Lipzen A."/>
            <person name="Chen C."/>
            <person name="Yan M."/>
            <person name="Daum C."/>
            <person name="Ng V."/>
            <person name="Clum A."/>
            <person name="Steindorff A."/>
            <person name="Ohm R.A."/>
            <person name="Martin F."/>
            <person name="Silar P."/>
            <person name="Natvig D.O."/>
            <person name="Lalanne C."/>
            <person name="Gautier V."/>
            <person name="Ament-Velasquez S.L."/>
            <person name="Kruys A."/>
            <person name="Hutchinson M.I."/>
            <person name="Powell A.J."/>
            <person name="Barry K."/>
            <person name="Miller A.N."/>
            <person name="Grigoriev I.V."/>
            <person name="Debuchy R."/>
            <person name="Gladieux P."/>
            <person name="Hiltunen Thoren M."/>
            <person name="Johannesson H."/>
        </authorList>
    </citation>
    <scope>NUCLEOTIDE SEQUENCE</scope>
    <source>
        <strain evidence="2">PSN243</strain>
    </source>
</reference>
<evidence type="ECO:0000259" key="1">
    <source>
        <dbReference type="Pfam" id="PF08031"/>
    </source>
</evidence>
<dbReference type="EMBL" id="MU865965">
    <property type="protein sequence ID" value="KAK4445421.1"/>
    <property type="molecule type" value="Genomic_DNA"/>
</dbReference>
<proteinExistence type="predicted"/>